<dbReference type="InterPro" id="IPR009057">
    <property type="entry name" value="Homeodomain-like_sf"/>
</dbReference>
<accession>A0ABT6AG91</accession>
<keyword evidence="3" id="KW-0804">Transcription</keyword>
<evidence type="ECO:0000256" key="5">
    <source>
        <dbReference type="SAM" id="MobiDB-lite"/>
    </source>
</evidence>
<dbReference type="RefSeq" id="WP_276263459.1">
    <property type="nucleotide sequence ID" value="NZ_JARJLM010000019.1"/>
</dbReference>
<name>A0ABT6AG91_9BURK</name>
<dbReference type="PANTHER" id="PTHR30055">
    <property type="entry name" value="HTH-TYPE TRANSCRIPTIONAL REGULATOR RUTR"/>
    <property type="match status" value="1"/>
</dbReference>
<dbReference type="PROSITE" id="PS50977">
    <property type="entry name" value="HTH_TETR_2"/>
    <property type="match status" value="1"/>
</dbReference>
<dbReference type="PANTHER" id="PTHR30055:SF234">
    <property type="entry name" value="HTH-TYPE TRANSCRIPTIONAL REGULATOR BETI"/>
    <property type="match status" value="1"/>
</dbReference>
<feature type="region of interest" description="Disordered" evidence="5">
    <location>
        <begin position="1"/>
        <end position="34"/>
    </location>
</feature>
<dbReference type="EMBL" id="JARJLM010000019">
    <property type="protein sequence ID" value="MDF3831622.1"/>
    <property type="molecule type" value="Genomic_DNA"/>
</dbReference>
<sequence>MVAGRGLAQTQAGDMENDTEMSRSTIEDPSTDRAAETRERLIQAGLALFSRLGLEGVRTRQLSEAAGVNQAAIPYHFGGKEGVYAAVLEQTAQDIVQRLDLPAAPPATAKEAATQLDGLMRAFTTALLDSETAAARSLLLAREQLQPTPKFDAIQVVLFVPLHEAVTALVAAIRCETPDSPESILRAHAILGQAIVFAVAREALLRRLGAKRLTRDMVAEIADLVGNTAVSAAKG</sequence>
<dbReference type="Pfam" id="PF00440">
    <property type="entry name" value="TetR_N"/>
    <property type="match status" value="1"/>
</dbReference>
<evidence type="ECO:0000256" key="1">
    <source>
        <dbReference type="ARBA" id="ARBA00023015"/>
    </source>
</evidence>
<dbReference type="SUPFAM" id="SSF46689">
    <property type="entry name" value="Homeodomain-like"/>
    <property type="match status" value="1"/>
</dbReference>
<protein>
    <submittedName>
        <fullName evidence="7">CerR family C-terminal domain-containing protein</fullName>
    </submittedName>
</protein>
<evidence type="ECO:0000313" key="7">
    <source>
        <dbReference type="EMBL" id="MDF3831622.1"/>
    </source>
</evidence>
<evidence type="ECO:0000259" key="6">
    <source>
        <dbReference type="PROSITE" id="PS50977"/>
    </source>
</evidence>
<keyword evidence="1" id="KW-0805">Transcription regulation</keyword>
<dbReference type="SUPFAM" id="SSF48498">
    <property type="entry name" value="Tetracyclin repressor-like, C-terminal domain"/>
    <property type="match status" value="1"/>
</dbReference>
<dbReference type="InterPro" id="IPR015292">
    <property type="entry name" value="Tscrpt_reg_YbiH_C"/>
</dbReference>
<feature type="domain" description="HTH tetR-type" evidence="6">
    <location>
        <begin position="35"/>
        <end position="95"/>
    </location>
</feature>
<evidence type="ECO:0000256" key="3">
    <source>
        <dbReference type="ARBA" id="ARBA00023163"/>
    </source>
</evidence>
<evidence type="ECO:0000256" key="4">
    <source>
        <dbReference type="PROSITE-ProRule" id="PRU00335"/>
    </source>
</evidence>
<dbReference type="PRINTS" id="PR00455">
    <property type="entry name" value="HTHTETR"/>
</dbReference>
<proteinExistence type="predicted"/>
<dbReference type="InterPro" id="IPR050109">
    <property type="entry name" value="HTH-type_TetR-like_transc_reg"/>
</dbReference>
<evidence type="ECO:0000256" key="2">
    <source>
        <dbReference type="ARBA" id="ARBA00023125"/>
    </source>
</evidence>
<evidence type="ECO:0000313" key="8">
    <source>
        <dbReference type="Proteomes" id="UP001216674"/>
    </source>
</evidence>
<keyword evidence="8" id="KW-1185">Reference proteome</keyword>
<reference evidence="7 8" key="1">
    <citation type="submission" date="2023-03" db="EMBL/GenBank/DDBJ databases">
        <title>Draft assemblies of triclosan tolerant bacteria isolated from returned activated sludge.</title>
        <authorList>
            <person name="Van Hamelsveld S."/>
        </authorList>
    </citation>
    <scope>NUCLEOTIDE SEQUENCE [LARGE SCALE GENOMIC DNA]</scope>
    <source>
        <strain evidence="7 8">GW210010_S58</strain>
    </source>
</reference>
<comment type="caution">
    <text evidence="7">The sequence shown here is derived from an EMBL/GenBank/DDBJ whole genome shotgun (WGS) entry which is preliminary data.</text>
</comment>
<keyword evidence="2 4" id="KW-0238">DNA-binding</keyword>
<dbReference type="InterPro" id="IPR001647">
    <property type="entry name" value="HTH_TetR"/>
</dbReference>
<dbReference type="Pfam" id="PF09209">
    <property type="entry name" value="CecR_C"/>
    <property type="match status" value="1"/>
</dbReference>
<organism evidence="7 8">
    <name type="scientific">Cupriavidus basilensis</name>
    <dbReference type="NCBI Taxonomy" id="68895"/>
    <lineage>
        <taxon>Bacteria</taxon>
        <taxon>Pseudomonadati</taxon>
        <taxon>Pseudomonadota</taxon>
        <taxon>Betaproteobacteria</taxon>
        <taxon>Burkholderiales</taxon>
        <taxon>Burkholderiaceae</taxon>
        <taxon>Cupriavidus</taxon>
    </lineage>
</organism>
<dbReference type="InterPro" id="IPR036271">
    <property type="entry name" value="Tet_transcr_reg_TetR-rel_C_sf"/>
</dbReference>
<dbReference type="Gene3D" id="1.10.357.10">
    <property type="entry name" value="Tetracycline Repressor, domain 2"/>
    <property type="match status" value="1"/>
</dbReference>
<dbReference type="Proteomes" id="UP001216674">
    <property type="component" value="Unassembled WGS sequence"/>
</dbReference>
<feature type="DNA-binding region" description="H-T-H motif" evidence="4">
    <location>
        <begin position="58"/>
        <end position="77"/>
    </location>
</feature>
<dbReference type="Gene3D" id="1.10.10.60">
    <property type="entry name" value="Homeodomain-like"/>
    <property type="match status" value="1"/>
</dbReference>
<gene>
    <name evidence="7" type="ORF">P3W85_01420</name>
</gene>